<accession>A0A2I0V9V2</accession>
<dbReference type="Proteomes" id="UP000233837">
    <property type="component" value="Unassembled WGS sequence"/>
</dbReference>
<keyword evidence="3" id="KW-1185">Reference proteome</keyword>
<organism evidence="2 3">
    <name type="scientific">Dendrobium catenatum</name>
    <dbReference type="NCBI Taxonomy" id="906689"/>
    <lineage>
        <taxon>Eukaryota</taxon>
        <taxon>Viridiplantae</taxon>
        <taxon>Streptophyta</taxon>
        <taxon>Embryophyta</taxon>
        <taxon>Tracheophyta</taxon>
        <taxon>Spermatophyta</taxon>
        <taxon>Magnoliopsida</taxon>
        <taxon>Liliopsida</taxon>
        <taxon>Asparagales</taxon>
        <taxon>Orchidaceae</taxon>
        <taxon>Epidendroideae</taxon>
        <taxon>Malaxideae</taxon>
        <taxon>Dendrobiinae</taxon>
        <taxon>Dendrobium</taxon>
    </lineage>
</organism>
<reference evidence="2 3" key="2">
    <citation type="journal article" date="2017" name="Nature">
        <title>The Apostasia genome and the evolution of orchids.</title>
        <authorList>
            <person name="Zhang G.Q."/>
            <person name="Liu K.W."/>
            <person name="Li Z."/>
            <person name="Lohaus R."/>
            <person name="Hsiao Y.Y."/>
            <person name="Niu S.C."/>
            <person name="Wang J.Y."/>
            <person name="Lin Y.C."/>
            <person name="Xu Q."/>
            <person name="Chen L.J."/>
            <person name="Yoshida K."/>
            <person name="Fujiwara S."/>
            <person name="Wang Z.W."/>
            <person name="Zhang Y.Q."/>
            <person name="Mitsuda N."/>
            <person name="Wang M."/>
            <person name="Liu G.H."/>
            <person name="Pecoraro L."/>
            <person name="Huang H.X."/>
            <person name="Xiao X.J."/>
            <person name="Lin M."/>
            <person name="Wu X.Y."/>
            <person name="Wu W.L."/>
            <person name="Chen Y.Y."/>
            <person name="Chang S.B."/>
            <person name="Sakamoto S."/>
            <person name="Ohme-Takagi M."/>
            <person name="Yagi M."/>
            <person name="Zeng S.J."/>
            <person name="Shen C.Y."/>
            <person name="Yeh C.M."/>
            <person name="Luo Y.B."/>
            <person name="Tsai W.C."/>
            <person name="Van de Peer Y."/>
            <person name="Liu Z.J."/>
        </authorList>
    </citation>
    <scope>NUCLEOTIDE SEQUENCE [LARGE SCALE GENOMIC DNA]</scope>
    <source>
        <tissue evidence="2">The whole plant</tissue>
    </source>
</reference>
<protein>
    <recommendedName>
        <fullName evidence="1">DUF4218 domain-containing protein</fullName>
    </recommendedName>
</protein>
<dbReference type="EMBL" id="KZ503990">
    <property type="protein sequence ID" value="PKU60182.1"/>
    <property type="molecule type" value="Genomic_DNA"/>
</dbReference>
<dbReference type="Pfam" id="PF13960">
    <property type="entry name" value="DUF4218"/>
    <property type="match status" value="1"/>
</dbReference>
<evidence type="ECO:0000313" key="3">
    <source>
        <dbReference type="Proteomes" id="UP000233837"/>
    </source>
</evidence>
<proteinExistence type="predicted"/>
<dbReference type="AlphaFoldDB" id="A0A2I0V9V2"/>
<feature type="domain" description="DUF4218" evidence="1">
    <location>
        <begin position="1"/>
        <end position="78"/>
    </location>
</feature>
<dbReference type="PANTHER" id="PTHR48451">
    <property type="entry name" value="DUF4218 DOMAIN-CONTAINING PROTEIN"/>
    <property type="match status" value="1"/>
</dbReference>
<evidence type="ECO:0000259" key="1">
    <source>
        <dbReference type="Pfam" id="PF13960"/>
    </source>
</evidence>
<evidence type="ECO:0000313" key="2">
    <source>
        <dbReference type="EMBL" id="PKU60182.1"/>
    </source>
</evidence>
<dbReference type="InterPro" id="IPR025452">
    <property type="entry name" value="DUF4218"/>
</dbReference>
<gene>
    <name evidence="2" type="ORF">MA16_Dca020979</name>
</gene>
<sequence length="116" mass="13589">MVHLTIHLGSEARIGCPIYYRWMYPIERFLGKLKSYVRNRSRPEGSIAEGYIVEECLTFCSLYFSEHVKTRHNQLGRNELDENILNEGLNIFNTNDRALGKREVKIFNDDTLIKAH</sequence>
<name>A0A2I0V9V2_9ASPA</name>
<dbReference type="PANTHER" id="PTHR48451:SF1">
    <property type="entry name" value="DUF4218 DOMAIN-CONTAINING PROTEIN"/>
    <property type="match status" value="1"/>
</dbReference>
<reference evidence="2 3" key="1">
    <citation type="journal article" date="2016" name="Sci. Rep.">
        <title>The Dendrobium catenatum Lindl. genome sequence provides insights into polysaccharide synthase, floral development and adaptive evolution.</title>
        <authorList>
            <person name="Zhang G.Q."/>
            <person name="Xu Q."/>
            <person name="Bian C."/>
            <person name="Tsai W.C."/>
            <person name="Yeh C.M."/>
            <person name="Liu K.W."/>
            <person name="Yoshida K."/>
            <person name="Zhang L.S."/>
            <person name="Chang S.B."/>
            <person name="Chen F."/>
            <person name="Shi Y."/>
            <person name="Su Y.Y."/>
            <person name="Zhang Y.Q."/>
            <person name="Chen L.J."/>
            <person name="Yin Y."/>
            <person name="Lin M."/>
            <person name="Huang H."/>
            <person name="Deng H."/>
            <person name="Wang Z.W."/>
            <person name="Zhu S.L."/>
            <person name="Zhao X."/>
            <person name="Deng C."/>
            <person name="Niu S.C."/>
            <person name="Huang J."/>
            <person name="Wang M."/>
            <person name="Liu G.H."/>
            <person name="Yang H.J."/>
            <person name="Xiao X.J."/>
            <person name="Hsiao Y.Y."/>
            <person name="Wu W.L."/>
            <person name="Chen Y.Y."/>
            <person name="Mitsuda N."/>
            <person name="Ohme-Takagi M."/>
            <person name="Luo Y.B."/>
            <person name="Van de Peer Y."/>
            <person name="Liu Z.J."/>
        </authorList>
    </citation>
    <scope>NUCLEOTIDE SEQUENCE [LARGE SCALE GENOMIC DNA]</scope>
    <source>
        <tissue evidence="2">The whole plant</tissue>
    </source>
</reference>